<accession>A0A2H0KQY4</accession>
<protein>
    <recommendedName>
        <fullName evidence="5">Ada DNA repair metal-binding domain-containing protein</fullName>
    </recommendedName>
</protein>
<dbReference type="SUPFAM" id="SSF57884">
    <property type="entry name" value="Ada DNA repair protein, N-terminal domain (N-Ada 10)"/>
    <property type="match status" value="1"/>
</dbReference>
<evidence type="ECO:0000256" key="2">
    <source>
        <dbReference type="SAM" id="Phobius"/>
    </source>
</evidence>
<keyword evidence="2" id="KW-0472">Membrane</keyword>
<proteinExistence type="predicted"/>
<sequence>MFQSRTNQHDEEEVDQWGIIKNWFSDNQTDVVLIFGVILVALIGFGLGRLTATQATKEPVVIESQRASALNSIEQNVNQDNTKQNTNNEKNSSSADQISNAGSPEKGIIVASKNGTKYHWPWCSWAKRIKPENQVWFDSEIEAKAAGYEPCAAFNAQAPAGYKP</sequence>
<keyword evidence="2" id="KW-1133">Transmembrane helix</keyword>
<feature type="compositionally biased region" description="Polar residues" evidence="1">
    <location>
        <begin position="71"/>
        <end position="102"/>
    </location>
</feature>
<dbReference type="InterPro" id="IPR035451">
    <property type="entry name" value="Ada-like_dom_sf"/>
</dbReference>
<dbReference type="Proteomes" id="UP000231550">
    <property type="component" value="Unassembled WGS sequence"/>
</dbReference>
<feature type="region of interest" description="Disordered" evidence="1">
    <location>
        <begin position="71"/>
        <end position="104"/>
    </location>
</feature>
<dbReference type="EMBL" id="PCVN01000037">
    <property type="protein sequence ID" value="PIQ74570.1"/>
    <property type="molecule type" value="Genomic_DNA"/>
</dbReference>
<evidence type="ECO:0000256" key="1">
    <source>
        <dbReference type="SAM" id="MobiDB-lite"/>
    </source>
</evidence>
<evidence type="ECO:0000313" key="3">
    <source>
        <dbReference type="EMBL" id="PIQ74570.1"/>
    </source>
</evidence>
<name>A0A2H0KQY4_9BACT</name>
<evidence type="ECO:0008006" key="5">
    <source>
        <dbReference type="Google" id="ProtNLM"/>
    </source>
</evidence>
<evidence type="ECO:0000313" key="4">
    <source>
        <dbReference type="Proteomes" id="UP000231550"/>
    </source>
</evidence>
<organism evidence="3 4">
    <name type="scientific">Candidatus Portnoybacteria bacterium CG11_big_fil_rev_8_21_14_0_20_44_10</name>
    <dbReference type="NCBI Taxonomy" id="1974818"/>
    <lineage>
        <taxon>Bacteria</taxon>
        <taxon>Candidatus Portnoyibacteriota</taxon>
    </lineage>
</organism>
<dbReference type="AlphaFoldDB" id="A0A2H0KQY4"/>
<feature type="transmembrane region" description="Helical" evidence="2">
    <location>
        <begin position="31"/>
        <end position="48"/>
    </location>
</feature>
<comment type="caution">
    <text evidence="3">The sequence shown here is derived from an EMBL/GenBank/DDBJ whole genome shotgun (WGS) entry which is preliminary data.</text>
</comment>
<reference evidence="3 4" key="1">
    <citation type="submission" date="2017-09" db="EMBL/GenBank/DDBJ databases">
        <title>Depth-based differentiation of microbial function through sediment-hosted aquifers and enrichment of novel symbionts in the deep terrestrial subsurface.</title>
        <authorList>
            <person name="Probst A.J."/>
            <person name="Ladd B."/>
            <person name="Jarett J.K."/>
            <person name="Geller-Mcgrath D.E."/>
            <person name="Sieber C.M."/>
            <person name="Emerson J.B."/>
            <person name="Anantharaman K."/>
            <person name="Thomas B.C."/>
            <person name="Malmstrom R."/>
            <person name="Stieglmeier M."/>
            <person name="Klingl A."/>
            <person name="Woyke T."/>
            <person name="Ryan C.M."/>
            <person name="Banfield J.F."/>
        </authorList>
    </citation>
    <scope>NUCLEOTIDE SEQUENCE [LARGE SCALE GENOMIC DNA]</scope>
    <source>
        <strain evidence="3">CG11_big_fil_rev_8_21_14_0_20_44_10</strain>
    </source>
</reference>
<gene>
    <name evidence="3" type="ORF">COV85_01485</name>
</gene>
<dbReference type="Gene3D" id="3.40.10.10">
    <property type="entry name" value="DNA Methylphosphotriester Repair Domain"/>
    <property type="match status" value="1"/>
</dbReference>
<keyword evidence="2" id="KW-0812">Transmembrane</keyword>